<name>A0ABQ0QKW9_9PROT</name>
<dbReference type="Pfam" id="PF01850">
    <property type="entry name" value="PIN"/>
    <property type="match status" value="1"/>
</dbReference>
<keyword evidence="2 5" id="KW-0540">Nuclease</keyword>
<evidence type="ECO:0000256" key="2">
    <source>
        <dbReference type="ARBA" id="ARBA00022722"/>
    </source>
</evidence>
<dbReference type="RefSeq" id="WP_068173671.1">
    <property type="nucleotide sequence ID" value="NZ_BAQB01000039.1"/>
</dbReference>
<dbReference type="SUPFAM" id="SSF88723">
    <property type="entry name" value="PIN domain-like"/>
    <property type="match status" value="1"/>
</dbReference>
<comment type="function">
    <text evidence="5">Toxic component of a toxin-antitoxin (TA) system. An RNase.</text>
</comment>
<evidence type="ECO:0000256" key="5">
    <source>
        <dbReference type="HAMAP-Rule" id="MF_00265"/>
    </source>
</evidence>
<keyword evidence="4 5" id="KW-0378">Hydrolase</keyword>
<dbReference type="EC" id="3.1.-.-" evidence="5"/>
<comment type="cofactor">
    <cofactor evidence="5">
        <name>Mg(2+)</name>
        <dbReference type="ChEBI" id="CHEBI:18420"/>
    </cofactor>
</comment>
<dbReference type="Proteomes" id="UP001062443">
    <property type="component" value="Unassembled WGS sequence"/>
</dbReference>
<evidence type="ECO:0000259" key="6">
    <source>
        <dbReference type="Pfam" id="PF01850"/>
    </source>
</evidence>
<keyword evidence="3 5" id="KW-0479">Metal-binding</keyword>
<protein>
    <recommendedName>
        <fullName evidence="5">Ribonuclease VapC</fullName>
        <shortName evidence="5">RNase VapC</shortName>
        <ecNumber evidence="5">3.1.-.-</ecNumber>
    </recommendedName>
    <alternativeName>
        <fullName evidence="5">Toxin VapC</fullName>
    </alternativeName>
</protein>
<comment type="caution">
    <text evidence="7">The sequence shown here is derived from an EMBL/GenBank/DDBJ whole genome shotgun (WGS) entry which is preliminary data.</text>
</comment>
<evidence type="ECO:0000256" key="4">
    <source>
        <dbReference type="ARBA" id="ARBA00022801"/>
    </source>
</evidence>
<organism evidence="7 8">
    <name type="scientific">Neokomagataea tanensis NBRC 106556</name>
    <dbReference type="NCBI Taxonomy" id="1223519"/>
    <lineage>
        <taxon>Bacteria</taxon>
        <taxon>Pseudomonadati</taxon>
        <taxon>Pseudomonadota</taxon>
        <taxon>Alphaproteobacteria</taxon>
        <taxon>Acetobacterales</taxon>
        <taxon>Acetobacteraceae</taxon>
        <taxon>Neokomagataea</taxon>
    </lineage>
</organism>
<evidence type="ECO:0000256" key="3">
    <source>
        <dbReference type="ARBA" id="ARBA00022723"/>
    </source>
</evidence>
<dbReference type="HAMAP" id="MF_00265">
    <property type="entry name" value="VapC_Nob1"/>
    <property type="match status" value="1"/>
</dbReference>
<accession>A0ABQ0QKW9</accession>
<dbReference type="InterPro" id="IPR002716">
    <property type="entry name" value="PIN_dom"/>
</dbReference>
<dbReference type="Gene3D" id="3.40.50.1010">
    <property type="entry name" value="5'-nuclease"/>
    <property type="match status" value="1"/>
</dbReference>
<comment type="similarity">
    <text evidence="5">Belongs to the PINc/VapC protein family.</text>
</comment>
<evidence type="ECO:0000313" key="8">
    <source>
        <dbReference type="Proteomes" id="UP001062443"/>
    </source>
</evidence>
<reference evidence="7" key="1">
    <citation type="submission" date="2013-04" db="EMBL/GenBank/DDBJ databases">
        <title>The genome sequencing project of 58 acetic acid bacteria.</title>
        <authorList>
            <person name="Okamoto-Kainuma A."/>
            <person name="Ishikawa M."/>
            <person name="Umino S."/>
            <person name="Koizumi Y."/>
            <person name="Shiwa Y."/>
            <person name="Yoshikawa H."/>
            <person name="Matsutani M."/>
            <person name="Matsushita K."/>
        </authorList>
    </citation>
    <scope>NUCLEOTIDE SEQUENCE</scope>
    <source>
        <strain evidence="7">NBRC 106556</strain>
    </source>
</reference>
<dbReference type="PANTHER" id="PTHR35901">
    <property type="entry name" value="RIBONUCLEASE VAPC3"/>
    <property type="match status" value="1"/>
</dbReference>
<evidence type="ECO:0000256" key="1">
    <source>
        <dbReference type="ARBA" id="ARBA00022649"/>
    </source>
</evidence>
<dbReference type="InterPro" id="IPR029060">
    <property type="entry name" value="PIN-like_dom_sf"/>
</dbReference>
<dbReference type="EMBL" id="BAQB01000039">
    <property type="protein sequence ID" value="GBR48526.1"/>
    <property type="molecule type" value="Genomic_DNA"/>
</dbReference>
<keyword evidence="1 5" id="KW-1277">Toxin-antitoxin system</keyword>
<dbReference type="InterPro" id="IPR022907">
    <property type="entry name" value="VapC_family"/>
</dbReference>
<feature type="binding site" evidence="5">
    <location>
        <position position="106"/>
    </location>
    <ligand>
        <name>Mg(2+)</name>
        <dbReference type="ChEBI" id="CHEBI:18420"/>
    </ligand>
</feature>
<evidence type="ECO:0000313" key="7">
    <source>
        <dbReference type="EMBL" id="GBR48526.1"/>
    </source>
</evidence>
<dbReference type="InterPro" id="IPR051619">
    <property type="entry name" value="TypeII_TA_RNase_PINc/VapC"/>
</dbReference>
<dbReference type="CDD" id="cd09874">
    <property type="entry name" value="PIN_MT3492-like"/>
    <property type="match status" value="1"/>
</dbReference>
<proteinExistence type="inferred from homology"/>
<keyword evidence="5" id="KW-0800">Toxin</keyword>
<sequence length="141" mass="15247">MSIYIDTSVLVAALTNEAETDRMQSWLASQNPDALYVSDWVATEFSSALSIKLRTGQITVADRANALALFTRLSAESFQILPVTTQQFRAAARFSDQYTLGLRAGDALHLAVCADHGATLCTLDKRLAEAGPNIGINTKLL</sequence>
<keyword evidence="5" id="KW-0460">Magnesium</keyword>
<feature type="domain" description="PIN" evidence="6">
    <location>
        <begin position="3"/>
        <end position="130"/>
    </location>
</feature>
<gene>
    <name evidence="5" type="primary">vapC</name>
    <name evidence="7" type="ORF">AA106556_1814</name>
</gene>
<feature type="binding site" evidence="5">
    <location>
        <position position="6"/>
    </location>
    <ligand>
        <name>Mg(2+)</name>
        <dbReference type="ChEBI" id="CHEBI:18420"/>
    </ligand>
</feature>
<keyword evidence="8" id="KW-1185">Reference proteome</keyword>
<dbReference type="PANTHER" id="PTHR35901:SF1">
    <property type="entry name" value="EXONUCLEASE VAPC9"/>
    <property type="match status" value="1"/>
</dbReference>